<proteinExistence type="predicted"/>
<dbReference type="GeneID" id="63692775"/>
<accession>A0A017SDF0</accession>
<dbReference type="EMBL" id="KK088427">
    <property type="protein sequence ID" value="EYE94260.1"/>
    <property type="molecule type" value="Genomic_DNA"/>
</dbReference>
<dbReference type="Proteomes" id="UP000019804">
    <property type="component" value="Unassembled WGS sequence"/>
</dbReference>
<dbReference type="RefSeq" id="XP_040637948.1">
    <property type="nucleotide sequence ID" value="XM_040777651.1"/>
</dbReference>
<reference evidence="3" key="1">
    <citation type="journal article" date="2014" name="Nat. Commun.">
        <title>Genomic adaptations of the halophilic Dead Sea filamentous fungus Eurotium rubrum.</title>
        <authorList>
            <person name="Kis-Papo T."/>
            <person name="Weig A.R."/>
            <person name="Riley R."/>
            <person name="Persoh D."/>
            <person name="Salamov A."/>
            <person name="Sun H."/>
            <person name="Lipzen A."/>
            <person name="Wasser S.P."/>
            <person name="Rambold G."/>
            <person name="Grigoriev I.V."/>
            <person name="Nevo E."/>
        </authorList>
    </citation>
    <scope>NUCLEOTIDE SEQUENCE [LARGE SCALE GENOMIC DNA]</scope>
    <source>
        <strain evidence="3">CBS 135680</strain>
    </source>
</reference>
<evidence type="ECO:0000256" key="1">
    <source>
        <dbReference type="SAM" id="MobiDB-lite"/>
    </source>
</evidence>
<dbReference type="AlphaFoldDB" id="A0A017SDF0"/>
<feature type="compositionally biased region" description="Low complexity" evidence="1">
    <location>
        <begin position="85"/>
        <end position="111"/>
    </location>
</feature>
<feature type="region of interest" description="Disordered" evidence="1">
    <location>
        <begin position="78"/>
        <end position="163"/>
    </location>
</feature>
<organism evidence="2 3">
    <name type="scientific">Aspergillus ruber (strain CBS 135680)</name>
    <dbReference type="NCBI Taxonomy" id="1388766"/>
    <lineage>
        <taxon>Eukaryota</taxon>
        <taxon>Fungi</taxon>
        <taxon>Dikarya</taxon>
        <taxon>Ascomycota</taxon>
        <taxon>Pezizomycotina</taxon>
        <taxon>Eurotiomycetes</taxon>
        <taxon>Eurotiomycetidae</taxon>
        <taxon>Eurotiales</taxon>
        <taxon>Aspergillaceae</taxon>
        <taxon>Aspergillus</taxon>
        <taxon>Aspergillus subgen. Aspergillus</taxon>
    </lineage>
</organism>
<sequence>MSRAEIEIQSILSALNFLYRRCTDPSTRITHRPHGVDWICVERCVYRLLVLRGTIAMDEKVPEDPWDLYLNEYAPTGTRRSMSLGQSQGQVVQSPISMPSTTSASTTTASSEDLGRGRQPANCDGKQRQQSQHRIRFLDTPSPARDRVPRRLPLSPAPNARFH</sequence>
<name>A0A017SDF0_ASPRC</name>
<dbReference type="HOGENOM" id="CLU_1626684_0_0_1"/>
<gene>
    <name evidence="2" type="ORF">EURHEDRAFT_100325</name>
</gene>
<evidence type="ECO:0000313" key="2">
    <source>
        <dbReference type="EMBL" id="EYE94260.1"/>
    </source>
</evidence>
<protein>
    <submittedName>
        <fullName evidence="2">Uncharacterized protein</fullName>
    </submittedName>
</protein>
<evidence type="ECO:0000313" key="3">
    <source>
        <dbReference type="Proteomes" id="UP000019804"/>
    </source>
</evidence>
<keyword evidence="3" id="KW-1185">Reference proteome</keyword>
<dbReference type="OrthoDB" id="4508365at2759"/>